<dbReference type="RefSeq" id="WP_008344892.1">
    <property type="nucleotide sequence ID" value="NZ_JFHD01000082.1"/>
</dbReference>
<proteinExistence type="predicted"/>
<dbReference type="PANTHER" id="PTHR35894:SF1">
    <property type="entry name" value="PHOSPHORIBULOKINASE _ URIDINE KINASE FAMILY"/>
    <property type="match status" value="1"/>
</dbReference>
<dbReference type="InterPro" id="IPR027417">
    <property type="entry name" value="P-loop_NTPase"/>
</dbReference>
<dbReference type="InterPro" id="IPR008868">
    <property type="entry name" value="TniB"/>
</dbReference>
<dbReference type="Proteomes" id="UP000027451">
    <property type="component" value="Unassembled WGS sequence"/>
</dbReference>
<dbReference type="SUPFAM" id="SSF52540">
    <property type="entry name" value="P-loop containing nucleoside triphosphate hydrolases"/>
    <property type="match status" value="1"/>
</dbReference>
<reference evidence="1 2" key="1">
    <citation type="submission" date="2014-03" db="EMBL/GenBank/DDBJ databases">
        <title>Draft Genome Sequences of Four Burkholderia Strains.</title>
        <authorList>
            <person name="Liu X.Y."/>
            <person name="Li C.X."/>
            <person name="Xu J.H."/>
        </authorList>
    </citation>
    <scope>NUCLEOTIDE SEQUENCE [LARGE SCALE GENOMIC DNA]</scope>
    <source>
        <strain evidence="1 2">OP-1</strain>
    </source>
</reference>
<dbReference type="EMBL" id="JFHD01000082">
    <property type="protein sequence ID" value="KDR24632.1"/>
    <property type="molecule type" value="Genomic_DNA"/>
</dbReference>
<keyword evidence="2" id="KW-1185">Reference proteome</keyword>
<comment type="caution">
    <text evidence="1">The sequence shown here is derived from an EMBL/GenBank/DDBJ whole genome shotgun (WGS) entry which is preliminary data.</text>
</comment>
<sequence length="290" mass="33033">MKSTPLSHLLPATRSQAQLDDDARIQCLLRDRWIDYPRATQALEQLERLFVTPRRERMPCLLLHGDSNIGKTQITAKFRRRHPDVFDERRGMEMRPIISMQMPPTPDQHRFYSSLLFELGAPHNAAAGLAVLERLARNLLRRMAPNMLIVDEVHHLLAGTYREQRASLNLLKFLANDLRATMVLVGTRDAVIALQTDSQMVSRFTPFEVPRWRESEGFRRLLAAFERILPLRRPSDLAQREIAQYVLAASGGLTGEVSRILNAAAEAGIRSGDECIKLEHLEHVAPTHIQ</sequence>
<evidence type="ECO:0000313" key="2">
    <source>
        <dbReference type="Proteomes" id="UP000027451"/>
    </source>
</evidence>
<dbReference type="Pfam" id="PF05621">
    <property type="entry name" value="TniB"/>
    <property type="match status" value="1"/>
</dbReference>
<protein>
    <submittedName>
        <fullName evidence="1">TniB transposition protein</fullName>
    </submittedName>
</protein>
<dbReference type="InterPro" id="IPR052026">
    <property type="entry name" value="ExeA_AAA_ATPase_DNA-bind"/>
</dbReference>
<dbReference type="AlphaFoldDB" id="A0A656Q9R4"/>
<evidence type="ECO:0000313" key="1">
    <source>
        <dbReference type="EMBL" id="KDR24632.1"/>
    </source>
</evidence>
<gene>
    <name evidence="1" type="ORF">BG60_37100</name>
</gene>
<dbReference type="PANTHER" id="PTHR35894">
    <property type="entry name" value="GENERAL SECRETION PATHWAY PROTEIN A-RELATED"/>
    <property type="match status" value="1"/>
</dbReference>
<dbReference type="Gene3D" id="3.40.50.300">
    <property type="entry name" value="P-loop containing nucleotide triphosphate hydrolases"/>
    <property type="match status" value="1"/>
</dbReference>
<accession>A0A656Q9R4</accession>
<organism evidence="1 2">
    <name type="scientific">Caballeronia zhejiangensis</name>
    <dbReference type="NCBI Taxonomy" id="871203"/>
    <lineage>
        <taxon>Bacteria</taxon>
        <taxon>Pseudomonadati</taxon>
        <taxon>Pseudomonadota</taxon>
        <taxon>Betaproteobacteria</taxon>
        <taxon>Burkholderiales</taxon>
        <taxon>Burkholderiaceae</taxon>
        <taxon>Caballeronia</taxon>
    </lineage>
</organism>
<name>A0A656Q9R4_9BURK</name>